<comment type="caution">
    <text evidence="1">The sequence shown here is derived from an EMBL/GenBank/DDBJ whole genome shotgun (WGS) entry which is preliminary data.</text>
</comment>
<dbReference type="EMBL" id="MNCJ02000329">
    <property type="protein sequence ID" value="KAF5768091.1"/>
    <property type="molecule type" value="Genomic_DNA"/>
</dbReference>
<evidence type="ECO:0000313" key="2">
    <source>
        <dbReference type="Proteomes" id="UP000215914"/>
    </source>
</evidence>
<dbReference type="AlphaFoldDB" id="A0A9K3E713"/>
<reference evidence="1" key="1">
    <citation type="journal article" date="2017" name="Nature">
        <title>The sunflower genome provides insights into oil metabolism, flowering and Asterid evolution.</title>
        <authorList>
            <person name="Badouin H."/>
            <person name="Gouzy J."/>
            <person name="Grassa C.J."/>
            <person name="Murat F."/>
            <person name="Staton S.E."/>
            <person name="Cottret L."/>
            <person name="Lelandais-Briere C."/>
            <person name="Owens G.L."/>
            <person name="Carrere S."/>
            <person name="Mayjonade B."/>
            <person name="Legrand L."/>
            <person name="Gill N."/>
            <person name="Kane N.C."/>
            <person name="Bowers J.E."/>
            <person name="Hubner S."/>
            <person name="Bellec A."/>
            <person name="Berard A."/>
            <person name="Berges H."/>
            <person name="Blanchet N."/>
            <person name="Boniface M.C."/>
            <person name="Brunel D."/>
            <person name="Catrice O."/>
            <person name="Chaidir N."/>
            <person name="Claudel C."/>
            <person name="Donnadieu C."/>
            <person name="Faraut T."/>
            <person name="Fievet G."/>
            <person name="Helmstetter N."/>
            <person name="King M."/>
            <person name="Knapp S.J."/>
            <person name="Lai Z."/>
            <person name="Le Paslier M.C."/>
            <person name="Lippi Y."/>
            <person name="Lorenzon L."/>
            <person name="Mandel J.R."/>
            <person name="Marage G."/>
            <person name="Marchand G."/>
            <person name="Marquand E."/>
            <person name="Bret-Mestries E."/>
            <person name="Morien E."/>
            <person name="Nambeesan S."/>
            <person name="Nguyen T."/>
            <person name="Pegot-Espagnet P."/>
            <person name="Pouilly N."/>
            <person name="Raftis F."/>
            <person name="Sallet E."/>
            <person name="Schiex T."/>
            <person name="Thomas J."/>
            <person name="Vandecasteele C."/>
            <person name="Vares D."/>
            <person name="Vear F."/>
            <person name="Vautrin S."/>
            <person name="Crespi M."/>
            <person name="Mangin B."/>
            <person name="Burke J.M."/>
            <person name="Salse J."/>
            <person name="Munos S."/>
            <person name="Vincourt P."/>
            <person name="Rieseberg L.H."/>
            <person name="Langlade N.B."/>
        </authorList>
    </citation>
    <scope>NUCLEOTIDE SEQUENCE</scope>
    <source>
        <tissue evidence="1">Leaves</tissue>
    </source>
</reference>
<dbReference type="Proteomes" id="UP000215914">
    <property type="component" value="Unassembled WGS sequence"/>
</dbReference>
<name>A0A9K3E713_HELAN</name>
<protein>
    <submittedName>
        <fullName evidence="1">Uncharacterized protein</fullName>
    </submittedName>
</protein>
<accession>A0A9K3E713</accession>
<gene>
    <name evidence="1" type="ORF">HanXRQr2_Chr14g0632331</name>
</gene>
<reference evidence="1" key="2">
    <citation type="submission" date="2020-06" db="EMBL/GenBank/DDBJ databases">
        <title>Helianthus annuus Genome sequencing and assembly Release 2.</title>
        <authorList>
            <person name="Gouzy J."/>
            <person name="Langlade N."/>
            <person name="Munos S."/>
        </authorList>
    </citation>
    <scope>NUCLEOTIDE SEQUENCE</scope>
    <source>
        <tissue evidence="1">Leaves</tissue>
    </source>
</reference>
<dbReference type="Gramene" id="mRNA:HanXRQr2_Chr14g0632331">
    <property type="protein sequence ID" value="mRNA:HanXRQr2_Chr14g0632331"/>
    <property type="gene ID" value="HanXRQr2_Chr14g0632331"/>
</dbReference>
<evidence type="ECO:0000313" key="1">
    <source>
        <dbReference type="EMBL" id="KAF5768091.1"/>
    </source>
</evidence>
<proteinExistence type="predicted"/>
<sequence>MVLAFPSMPPHYCKLSPIPTSPMTIGAQDSLQQLQGILRIRGRERRKRHRRRREYTFGLCLFR</sequence>
<keyword evidence="2" id="KW-1185">Reference proteome</keyword>
<organism evidence="1 2">
    <name type="scientific">Helianthus annuus</name>
    <name type="common">Common sunflower</name>
    <dbReference type="NCBI Taxonomy" id="4232"/>
    <lineage>
        <taxon>Eukaryota</taxon>
        <taxon>Viridiplantae</taxon>
        <taxon>Streptophyta</taxon>
        <taxon>Embryophyta</taxon>
        <taxon>Tracheophyta</taxon>
        <taxon>Spermatophyta</taxon>
        <taxon>Magnoliopsida</taxon>
        <taxon>eudicotyledons</taxon>
        <taxon>Gunneridae</taxon>
        <taxon>Pentapetalae</taxon>
        <taxon>asterids</taxon>
        <taxon>campanulids</taxon>
        <taxon>Asterales</taxon>
        <taxon>Asteraceae</taxon>
        <taxon>Asteroideae</taxon>
        <taxon>Heliantheae alliance</taxon>
        <taxon>Heliantheae</taxon>
        <taxon>Helianthus</taxon>
    </lineage>
</organism>